<gene>
    <name evidence="4" type="primary">truA</name>
    <name evidence="7" type="ORF">Megvenef_00151</name>
</gene>
<dbReference type="SUPFAM" id="SSF55120">
    <property type="entry name" value="Pseudouridine synthase"/>
    <property type="match status" value="1"/>
</dbReference>
<dbReference type="Pfam" id="PF01416">
    <property type="entry name" value="PseudoU_synth_1"/>
    <property type="match status" value="1"/>
</dbReference>
<comment type="subunit">
    <text evidence="4">Homodimer.</text>
</comment>
<dbReference type="InterPro" id="IPR020103">
    <property type="entry name" value="PsdUridine_synth_cat_dom_sf"/>
</dbReference>
<dbReference type="RefSeq" id="WP_322776105.1">
    <property type="nucleotide sequence ID" value="NZ_JARJFB010000005.1"/>
</dbReference>
<sequence length="249" mass="28373">MENALYRYRITLEYLGAGYCGWQRQKDGLSLQQIIEDAIYAFSKERVLLSVAGRTDAGVNAYGQVAHFDLSKNLEPKRLMHSINHFCFAHTIGVVDAQLVGPEFNARFSAKSRHYVYKILNRKHINIVNKGLVCWVKDILDIGAMQRASKYLLGRHDFSSFRASECQAKSPMKTVDKIEIIKHEEFIEIHISALSFLHHMVRNIVGSLLMVGKGNWSEEKIKEILEAKDRRAAGPTAPAEGLYFLRVDY</sequence>
<dbReference type="Proteomes" id="UP001291687">
    <property type="component" value="Unassembled WGS sequence"/>
</dbReference>
<dbReference type="InterPro" id="IPR001406">
    <property type="entry name" value="PsdUridine_synth_TruA"/>
</dbReference>
<dbReference type="NCBIfam" id="TIGR00071">
    <property type="entry name" value="hisT_truA"/>
    <property type="match status" value="1"/>
</dbReference>
<name>A0ABU5NAK5_9RICK</name>
<reference evidence="7 8" key="1">
    <citation type="submission" date="2023-03" db="EMBL/GenBank/DDBJ databases">
        <title>Host association and intracellularity evolved multiple times independently in the Rickettsiales.</title>
        <authorList>
            <person name="Castelli M."/>
            <person name="Nardi T."/>
            <person name="Gammuto L."/>
            <person name="Bellinzona G."/>
            <person name="Sabaneyeva E."/>
            <person name="Potekhin A."/>
            <person name="Serra V."/>
            <person name="Petroni G."/>
            <person name="Sassera D."/>
        </authorList>
    </citation>
    <scope>NUCLEOTIDE SEQUENCE [LARGE SCALE GENOMIC DNA]</scope>
    <source>
        <strain evidence="7 8">Sr 2-6</strain>
    </source>
</reference>
<dbReference type="HAMAP" id="MF_00171">
    <property type="entry name" value="TruA"/>
    <property type="match status" value="1"/>
</dbReference>
<keyword evidence="8" id="KW-1185">Reference proteome</keyword>
<dbReference type="PANTHER" id="PTHR11142">
    <property type="entry name" value="PSEUDOURIDYLATE SYNTHASE"/>
    <property type="match status" value="1"/>
</dbReference>
<protein>
    <recommendedName>
        <fullName evidence="4">tRNA pseudouridine synthase A</fullName>
        <ecNumber evidence="4">5.4.99.12</ecNumber>
    </recommendedName>
    <alternativeName>
        <fullName evidence="4">tRNA pseudouridine(38-40) synthase</fullName>
    </alternativeName>
    <alternativeName>
        <fullName evidence="4">tRNA pseudouridylate synthase I</fullName>
    </alternativeName>
    <alternativeName>
        <fullName evidence="4">tRNA-uridine isomerase I</fullName>
    </alternativeName>
</protein>
<evidence type="ECO:0000256" key="3">
    <source>
        <dbReference type="ARBA" id="ARBA00023235"/>
    </source>
</evidence>
<organism evidence="7 8">
    <name type="scientific">Candidatus Megaera venefica</name>
    <dbReference type="NCBI Taxonomy" id="2055910"/>
    <lineage>
        <taxon>Bacteria</taxon>
        <taxon>Pseudomonadati</taxon>
        <taxon>Pseudomonadota</taxon>
        <taxon>Alphaproteobacteria</taxon>
        <taxon>Rickettsiales</taxon>
        <taxon>Rickettsiaceae</taxon>
        <taxon>Candidatus Megaera</taxon>
    </lineage>
</organism>
<feature type="domain" description="Pseudouridine synthase I TruA alpha/beta" evidence="6">
    <location>
        <begin position="148"/>
        <end position="249"/>
    </location>
</feature>
<comment type="similarity">
    <text evidence="1 4 5">Belongs to the tRNA pseudouridine synthase TruA family.</text>
</comment>
<dbReference type="Gene3D" id="3.30.70.660">
    <property type="entry name" value="Pseudouridine synthase I, catalytic domain, C-terminal subdomain"/>
    <property type="match status" value="1"/>
</dbReference>
<keyword evidence="3 4" id="KW-0413">Isomerase</keyword>
<comment type="caution">
    <text evidence="4">Lacks conserved residue(s) required for the propagation of feature annotation.</text>
</comment>
<accession>A0ABU5NAK5</accession>
<dbReference type="Gene3D" id="3.30.70.580">
    <property type="entry name" value="Pseudouridine synthase I, catalytic domain, N-terminal subdomain"/>
    <property type="match status" value="1"/>
</dbReference>
<evidence type="ECO:0000256" key="2">
    <source>
        <dbReference type="ARBA" id="ARBA00022694"/>
    </source>
</evidence>
<evidence type="ECO:0000259" key="6">
    <source>
        <dbReference type="Pfam" id="PF01416"/>
    </source>
</evidence>
<evidence type="ECO:0000256" key="1">
    <source>
        <dbReference type="ARBA" id="ARBA00009375"/>
    </source>
</evidence>
<dbReference type="InterPro" id="IPR020095">
    <property type="entry name" value="PsdUridine_synth_TruA_C"/>
</dbReference>
<dbReference type="InterPro" id="IPR020094">
    <property type="entry name" value="TruA/RsuA/RluB/E/F_N"/>
</dbReference>
<evidence type="ECO:0000313" key="7">
    <source>
        <dbReference type="EMBL" id="MEA0970199.1"/>
    </source>
</evidence>
<dbReference type="EC" id="5.4.99.12" evidence="4"/>
<dbReference type="CDD" id="cd02570">
    <property type="entry name" value="PseudoU_synth_EcTruA"/>
    <property type="match status" value="1"/>
</dbReference>
<evidence type="ECO:0000256" key="4">
    <source>
        <dbReference type="HAMAP-Rule" id="MF_00171"/>
    </source>
</evidence>
<proteinExistence type="inferred from homology"/>
<evidence type="ECO:0000313" key="8">
    <source>
        <dbReference type="Proteomes" id="UP001291687"/>
    </source>
</evidence>
<dbReference type="PANTHER" id="PTHR11142:SF0">
    <property type="entry name" value="TRNA PSEUDOURIDINE SYNTHASE-LIKE 1"/>
    <property type="match status" value="1"/>
</dbReference>
<keyword evidence="2 4" id="KW-0819">tRNA processing</keyword>
<dbReference type="EMBL" id="JARJFB010000005">
    <property type="protein sequence ID" value="MEA0970199.1"/>
    <property type="molecule type" value="Genomic_DNA"/>
</dbReference>
<comment type="caution">
    <text evidence="7">The sequence shown here is derived from an EMBL/GenBank/DDBJ whole genome shotgun (WGS) entry which is preliminary data.</text>
</comment>
<comment type="catalytic activity">
    <reaction evidence="4 5">
        <text>uridine(38/39/40) in tRNA = pseudouridine(38/39/40) in tRNA</text>
        <dbReference type="Rhea" id="RHEA:22376"/>
        <dbReference type="Rhea" id="RHEA-COMP:10085"/>
        <dbReference type="Rhea" id="RHEA-COMP:10087"/>
        <dbReference type="ChEBI" id="CHEBI:65314"/>
        <dbReference type="ChEBI" id="CHEBI:65315"/>
        <dbReference type="EC" id="5.4.99.12"/>
    </reaction>
</comment>
<comment type="function">
    <text evidence="4">Formation of pseudouridine at positions 38, 39 and 40 in the anticodon stem and loop of transfer RNAs.</text>
</comment>
<dbReference type="InterPro" id="IPR020097">
    <property type="entry name" value="PsdUridine_synth_TruA_a/b_dom"/>
</dbReference>
<feature type="active site" description="Nucleophile" evidence="4">
    <location>
        <position position="56"/>
    </location>
</feature>
<dbReference type="PIRSF" id="PIRSF001430">
    <property type="entry name" value="tRNA_psdUrid_synth"/>
    <property type="match status" value="1"/>
</dbReference>
<evidence type="ECO:0000256" key="5">
    <source>
        <dbReference type="RuleBase" id="RU003792"/>
    </source>
</evidence>
<feature type="binding site" evidence="4">
    <location>
        <position position="115"/>
    </location>
    <ligand>
        <name>substrate</name>
    </ligand>
</feature>